<evidence type="ECO:0000256" key="9">
    <source>
        <dbReference type="ARBA" id="ARBA00023270"/>
    </source>
</evidence>
<evidence type="ECO:0000256" key="6">
    <source>
        <dbReference type="ARBA" id="ARBA00022490"/>
    </source>
</evidence>
<evidence type="ECO:0000256" key="2">
    <source>
        <dbReference type="ARBA" id="ARBA00004496"/>
    </source>
</evidence>
<dbReference type="NCBIfam" id="TIGR00876">
    <property type="entry name" value="tal_mycobact"/>
    <property type="match status" value="1"/>
</dbReference>
<dbReference type="InterPro" id="IPR004732">
    <property type="entry name" value="Transaldolase_2"/>
</dbReference>
<name>A0ABN1PUH6_9PSEU</name>
<dbReference type="SUPFAM" id="SSF51569">
    <property type="entry name" value="Aldolase"/>
    <property type="match status" value="1"/>
</dbReference>
<dbReference type="Gene3D" id="3.20.20.70">
    <property type="entry name" value="Aldolase class I"/>
    <property type="match status" value="1"/>
</dbReference>
<keyword evidence="6 11" id="KW-0963">Cytoplasm</keyword>
<evidence type="ECO:0000256" key="1">
    <source>
        <dbReference type="ARBA" id="ARBA00003518"/>
    </source>
</evidence>
<dbReference type="PIRSF" id="PIRSF036915">
    <property type="entry name" value="Trnald_Bac_Plnt"/>
    <property type="match status" value="1"/>
</dbReference>
<dbReference type="HAMAP" id="MF_00493">
    <property type="entry name" value="Transaldolase_2"/>
    <property type="match status" value="1"/>
</dbReference>
<comment type="subcellular location">
    <subcellularLocation>
        <location evidence="2 11">Cytoplasm</location>
    </subcellularLocation>
</comment>
<reference evidence="12 13" key="1">
    <citation type="journal article" date="2019" name="Int. J. Syst. Evol. Microbiol.">
        <title>The Global Catalogue of Microorganisms (GCM) 10K type strain sequencing project: providing services to taxonomists for standard genome sequencing and annotation.</title>
        <authorList>
            <consortium name="The Broad Institute Genomics Platform"/>
            <consortium name="The Broad Institute Genome Sequencing Center for Infectious Disease"/>
            <person name="Wu L."/>
            <person name="Ma J."/>
        </authorList>
    </citation>
    <scope>NUCLEOTIDE SEQUENCE [LARGE SCALE GENOMIC DNA]</scope>
    <source>
        <strain evidence="12 13">JCM 11117</strain>
    </source>
</reference>
<comment type="catalytic activity">
    <reaction evidence="10 11">
        <text>D-sedoheptulose 7-phosphate + D-glyceraldehyde 3-phosphate = D-erythrose 4-phosphate + beta-D-fructose 6-phosphate</text>
        <dbReference type="Rhea" id="RHEA:17053"/>
        <dbReference type="ChEBI" id="CHEBI:16897"/>
        <dbReference type="ChEBI" id="CHEBI:57483"/>
        <dbReference type="ChEBI" id="CHEBI:57634"/>
        <dbReference type="ChEBI" id="CHEBI:59776"/>
        <dbReference type="EC" id="2.2.1.2"/>
    </reaction>
</comment>
<dbReference type="Pfam" id="PF00923">
    <property type="entry name" value="TAL_FSA"/>
    <property type="match status" value="1"/>
</dbReference>
<evidence type="ECO:0000256" key="10">
    <source>
        <dbReference type="ARBA" id="ARBA00048810"/>
    </source>
</evidence>
<evidence type="ECO:0000256" key="7">
    <source>
        <dbReference type="ARBA" id="ARBA00022679"/>
    </source>
</evidence>
<comment type="caution">
    <text evidence="12">The sequence shown here is derived from an EMBL/GenBank/DDBJ whole genome shotgun (WGS) entry which is preliminary data.</text>
</comment>
<keyword evidence="7 11" id="KW-0808">Transferase</keyword>
<evidence type="ECO:0000256" key="11">
    <source>
        <dbReference type="HAMAP-Rule" id="MF_00493"/>
    </source>
</evidence>
<organism evidence="12 13">
    <name type="scientific">Pseudonocardia zijingensis</name>
    <dbReference type="NCBI Taxonomy" id="153376"/>
    <lineage>
        <taxon>Bacteria</taxon>
        <taxon>Bacillati</taxon>
        <taxon>Actinomycetota</taxon>
        <taxon>Actinomycetes</taxon>
        <taxon>Pseudonocardiales</taxon>
        <taxon>Pseudonocardiaceae</taxon>
        <taxon>Pseudonocardia</taxon>
    </lineage>
</organism>
<keyword evidence="13" id="KW-1185">Reference proteome</keyword>
<dbReference type="PANTHER" id="PTHR10683">
    <property type="entry name" value="TRANSALDOLASE"/>
    <property type="match status" value="1"/>
</dbReference>
<evidence type="ECO:0000313" key="13">
    <source>
        <dbReference type="Proteomes" id="UP001499967"/>
    </source>
</evidence>
<evidence type="ECO:0000313" key="12">
    <source>
        <dbReference type="EMBL" id="GAA0933374.1"/>
    </source>
</evidence>
<dbReference type="Proteomes" id="UP001499967">
    <property type="component" value="Unassembled WGS sequence"/>
</dbReference>
<evidence type="ECO:0000256" key="4">
    <source>
        <dbReference type="ARBA" id="ARBA00008426"/>
    </source>
</evidence>
<proteinExistence type="inferred from homology"/>
<protein>
    <recommendedName>
        <fullName evidence="5 11">Transaldolase</fullName>
        <ecNumber evidence="5 11">2.2.1.2</ecNumber>
    </recommendedName>
</protein>
<feature type="active site" description="Schiff-base intermediate with substrate" evidence="11">
    <location>
        <position position="158"/>
    </location>
</feature>
<evidence type="ECO:0000256" key="5">
    <source>
        <dbReference type="ARBA" id="ARBA00013151"/>
    </source>
</evidence>
<dbReference type="InterPro" id="IPR013785">
    <property type="entry name" value="Aldolase_TIM"/>
</dbReference>
<dbReference type="PROSITE" id="PS01054">
    <property type="entry name" value="TRANSALDOLASE_1"/>
    <property type="match status" value="1"/>
</dbReference>
<dbReference type="EMBL" id="BAAAHP010000066">
    <property type="protein sequence ID" value="GAA0933374.1"/>
    <property type="molecule type" value="Genomic_DNA"/>
</dbReference>
<keyword evidence="9 11" id="KW-0704">Schiff base</keyword>
<comment type="function">
    <text evidence="1 11">Transaldolase is important for the balance of metabolites in the pentose-phosphate pathway.</text>
</comment>
<gene>
    <name evidence="12" type="primary">tal_2</name>
    <name evidence="11" type="synonym">tal</name>
    <name evidence="12" type="ORF">GCM10009559_22990</name>
</gene>
<dbReference type="InterPro" id="IPR018225">
    <property type="entry name" value="Transaldolase_AS"/>
</dbReference>
<evidence type="ECO:0000256" key="8">
    <source>
        <dbReference type="ARBA" id="ARBA00023126"/>
    </source>
</evidence>
<comment type="pathway">
    <text evidence="3 11">Carbohydrate degradation; pentose phosphate pathway; D-glyceraldehyde 3-phosphate and beta-D-fructose 6-phosphate from D-ribose 5-phosphate and D-xylulose 5-phosphate (non-oxidative stage): step 2/3.</text>
</comment>
<accession>A0ABN1PUH6</accession>
<dbReference type="PANTHER" id="PTHR10683:SF31">
    <property type="entry name" value="TRANSALDOLASE"/>
    <property type="match status" value="1"/>
</dbReference>
<dbReference type="CDD" id="cd00955">
    <property type="entry name" value="Transaldolase_like"/>
    <property type="match status" value="1"/>
</dbReference>
<dbReference type="NCBIfam" id="NF002881">
    <property type="entry name" value="PRK03343.1"/>
    <property type="match status" value="1"/>
</dbReference>
<keyword evidence="8 11" id="KW-0570">Pentose shunt</keyword>
<dbReference type="InterPro" id="IPR001585">
    <property type="entry name" value="TAL/FSA"/>
</dbReference>
<comment type="similarity">
    <text evidence="4 11">Belongs to the transaldolase family. Type 2 subfamily.</text>
</comment>
<sequence length="390" mass="41666">MERGAVRWTERVQKGIHVADDRLAALTAAGVSIWLDDLSRGRLVSGDLRRLIDDKHVVGVTSNPTIFAAALARGGAYTPQIRELAWRGATVEEAVRQLMVVDVQEACDLFRDVWEASDGVDGRVSLEVNPELAGDREATVLEAVSLMRAVGRPNLHVKIPATRASLPAITEALSLGVDINVTLIFSVERYREVMAAYLAGLERAVDAGVPLPGVHSVASVFVSRIDAEVDKRLEEIGSDAALALRGMAGIANSRLAYQAFRETFAGPRWERLAARGARVQRLLWASTGVKNAAYPDTMYVTELAVAGTVNTMPEATLDAFADHGSLRGADNGEAVNGRAAEAGEVIDAIAAAGVDFAEVFTVLERDGVGRFARSWADLHGTVRQSMGAAG</sequence>
<evidence type="ECO:0000256" key="3">
    <source>
        <dbReference type="ARBA" id="ARBA00004857"/>
    </source>
</evidence>
<dbReference type="EC" id="2.2.1.2" evidence="5 11"/>